<evidence type="ECO:0000256" key="6">
    <source>
        <dbReference type="ARBA" id="ARBA00037345"/>
    </source>
</evidence>
<dbReference type="InterPro" id="IPR050204">
    <property type="entry name" value="AraC_XylS_family_regulators"/>
</dbReference>
<dbReference type="PANTHER" id="PTHR46796">
    <property type="entry name" value="HTH-TYPE TRANSCRIPTIONAL ACTIVATOR RHAS-RELATED"/>
    <property type="match status" value="1"/>
</dbReference>
<protein>
    <submittedName>
        <fullName evidence="8">Helix-turn-helix domain-containing protein</fullName>
    </submittedName>
</protein>
<reference evidence="8" key="1">
    <citation type="submission" date="2019-11" db="EMBL/GenBank/DDBJ databases">
        <title>Epiphytic Pseudomonas syringae from cherry orchards.</title>
        <authorList>
            <person name="Hulin M.T."/>
        </authorList>
    </citation>
    <scope>NUCLEOTIDE SEQUENCE</scope>
    <source>
        <strain evidence="8">PA-2-1F</strain>
    </source>
</reference>
<feature type="domain" description="HTH araC/xylS-type" evidence="7">
    <location>
        <begin position="220"/>
        <end position="318"/>
    </location>
</feature>
<comment type="subcellular location">
    <subcellularLocation>
        <location evidence="1">Cytoplasm</location>
    </subcellularLocation>
</comment>
<dbReference type="SMART" id="SM00342">
    <property type="entry name" value="HTH_ARAC"/>
    <property type="match status" value="1"/>
</dbReference>
<evidence type="ECO:0000256" key="3">
    <source>
        <dbReference type="ARBA" id="ARBA00023125"/>
    </source>
</evidence>
<dbReference type="AlphaFoldDB" id="A0AAP2WLT0"/>
<keyword evidence="4" id="KW-0010">Activator</keyword>
<evidence type="ECO:0000313" key="8">
    <source>
        <dbReference type="EMBL" id="MCF5658234.1"/>
    </source>
</evidence>
<dbReference type="EMBL" id="WJZX01000227">
    <property type="protein sequence ID" value="MCF5658234.1"/>
    <property type="molecule type" value="Genomic_DNA"/>
</dbReference>
<dbReference type="InterPro" id="IPR018060">
    <property type="entry name" value="HTH_AraC"/>
</dbReference>
<proteinExistence type="predicted"/>
<gene>
    <name evidence="8" type="ORF">GIV46_24895</name>
</gene>
<dbReference type="GO" id="GO:0003700">
    <property type="term" value="F:DNA-binding transcription factor activity"/>
    <property type="evidence" value="ECO:0007669"/>
    <property type="project" value="InterPro"/>
</dbReference>
<dbReference type="GO" id="GO:0043565">
    <property type="term" value="F:sequence-specific DNA binding"/>
    <property type="evidence" value="ECO:0007669"/>
    <property type="project" value="InterPro"/>
</dbReference>
<name>A0AAP2WLT0_9PSED</name>
<evidence type="ECO:0000256" key="4">
    <source>
        <dbReference type="ARBA" id="ARBA00023159"/>
    </source>
</evidence>
<dbReference type="PROSITE" id="PS01124">
    <property type="entry name" value="HTH_ARAC_FAMILY_2"/>
    <property type="match status" value="1"/>
</dbReference>
<dbReference type="Pfam" id="PF12833">
    <property type="entry name" value="HTH_18"/>
    <property type="match status" value="1"/>
</dbReference>
<keyword evidence="2" id="KW-0805">Transcription regulation</keyword>
<organism evidence="8 9">
    <name type="scientific">Pseudomonas poae</name>
    <dbReference type="NCBI Taxonomy" id="200451"/>
    <lineage>
        <taxon>Bacteria</taxon>
        <taxon>Pseudomonadati</taxon>
        <taxon>Pseudomonadota</taxon>
        <taxon>Gammaproteobacteria</taxon>
        <taxon>Pseudomonadales</taxon>
        <taxon>Pseudomonadaceae</taxon>
        <taxon>Pseudomonas</taxon>
    </lineage>
</organism>
<keyword evidence="3" id="KW-0238">DNA-binding</keyword>
<dbReference type="PROSITE" id="PS00041">
    <property type="entry name" value="HTH_ARAC_FAMILY_1"/>
    <property type="match status" value="1"/>
</dbReference>
<keyword evidence="5" id="KW-0804">Transcription</keyword>
<evidence type="ECO:0000313" key="9">
    <source>
        <dbReference type="Proteomes" id="UP000814126"/>
    </source>
</evidence>
<dbReference type="PRINTS" id="PR00032">
    <property type="entry name" value="HTHARAC"/>
</dbReference>
<dbReference type="InterPro" id="IPR018062">
    <property type="entry name" value="HTH_AraC-typ_CS"/>
</dbReference>
<evidence type="ECO:0000259" key="7">
    <source>
        <dbReference type="PROSITE" id="PS01124"/>
    </source>
</evidence>
<dbReference type="SUPFAM" id="SSF46689">
    <property type="entry name" value="Homeodomain-like"/>
    <property type="match status" value="2"/>
</dbReference>
<dbReference type="Gene3D" id="1.10.10.60">
    <property type="entry name" value="Homeodomain-like"/>
    <property type="match status" value="2"/>
</dbReference>
<comment type="function">
    <text evidence="6">Regulatory protein of the TOL plasmid xyl operons. XylS activates the xylXYZLTEGFJQKIH operon required for the degradation of toluene, m-xylene and p-xylene.</text>
</comment>
<dbReference type="Proteomes" id="UP000814126">
    <property type="component" value="Unassembled WGS sequence"/>
</dbReference>
<evidence type="ECO:0000256" key="1">
    <source>
        <dbReference type="ARBA" id="ARBA00004496"/>
    </source>
</evidence>
<dbReference type="InterPro" id="IPR009057">
    <property type="entry name" value="Homeodomain-like_sf"/>
</dbReference>
<dbReference type="PANTHER" id="PTHR46796:SF6">
    <property type="entry name" value="ARAC SUBFAMILY"/>
    <property type="match status" value="1"/>
</dbReference>
<sequence>MGGPLTAHSQCLCNNRRAIAMTQAFRWPSYSDFYKSSTYSRFPQEHRSAPGNLQFEMIRVEQDTHDFVDPSVPEVVIAMPLSVAGNCTYSWNMGEGWRNELAMPGRVMVIPSCKQSHWKVSGERELLLITVPTATLSKVLYSITSRTITEVFSRLGEKTWEGTFFASAITTLWGLTNSEGPAHRILADATLTSIISGLFIMGGDTQADEKSIALPVWRQKKVEAYVDENLHEEINVFGMAEACGLSGRHFSRAFSEELGLTPHRWLTLKRISRAKELLLKNEMDIAQIADLCGFSNQSHFSRVFKDIVGKPPGRWRATE</sequence>
<dbReference type="GO" id="GO:0005737">
    <property type="term" value="C:cytoplasm"/>
    <property type="evidence" value="ECO:0007669"/>
    <property type="project" value="UniProtKB-SubCell"/>
</dbReference>
<dbReference type="InterPro" id="IPR020449">
    <property type="entry name" value="Tscrpt_reg_AraC-type_HTH"/>
</dbReference>
<dbReference type="GO" id="GO:0009893">
    <property type="term" value="P:positive regulation of metabolic process"/>
    <property type="evidence" value="ECO:0007669"/>
    <property type="project" value="UniProtKB-ARBA"/>
</dbReference>
<evidence type="ECO:0000256" key="2">
    <source>
        <dbReference type="ARBA" id="ARBA00023015"/>
    </source>
</evidence>
<comment type="caution">
    <text evidence="8">The sequence shown here is derived from an EMBL/GenBank/DDBJ whole genome shotgun (WGS) entry which is preliminary data.</text>
</comment>
<accession>A0AAP2WLT0</accession>
<evidence type="ECO:0000256" key="5">
    <source>
        <dbReference type="ARBA" id="ARBA00023163"/>
    </source>
</evidence>